<sequence length="722" mass="77342">MTDSRDRDPLGSVSLNTPPTPSSSRTAHVKPEQLFSSSSSPIGSSTSASKPLAPVFLSSSSKKRCPQGQTPNVPACVEDVENQDPSSSLRYHGGSSSNGSPVSRKRVRMDHTLDLVREDSSSSTSTSTSGCMEIDENHATFDVVSATLGAGTGMSAGATKNHVRMHSIHDWFLPSTPLTYASVKDGKRPEVHPIHTREVIPPPNGVWRRGRKRLGVPAVNRGGLLDLTQQRLITQQDPYLSTLVTSLLPYHPLAPPSLILLPSLHPPTGRPRDFAPPLSVSFNNVAKYHDASSARSTGSRRLIAIAGEEGGVRILDVDEGMGSHREEKGFWWRAHGNAVFDLKWSADDTRVLTASGDQSTRLHALTTPTPTLLATLRGHTSSVKTAVFFDPSRSSNDPSNSCVVATGGRDGNILIYDIRCQGRRHRDSDSPCPSASSGPGSRRSSRERYADGVPGFAAQSSRGMELDPVMTIRGAHGDGRRSGSGRTATRSVTSLVALQSMPGVLASGGSFDGIVKLWDLRFAAPTARCSEPRPSCTSVGSLPDPTVHGTTPSRRARSINALCESPTTGDLYALCGDSRIHSLRPSYAVHANHEGGPTSREAIGHRTYTDPNLLVSSFYIRLAISPDGRYLSSGSCRGGVMTWDTKAPIGRDDRATRLGMGMGGVIWPEGKEREVCAVDWGKDMLAASADDLATRIWRSNRDAAGWLKENPAAANQEWVGAI</sequence>
<dbReference type="SMART" id="SM00320">
    <property type="entry name" value="WD40"/>
    <property type="match status" value="6"/>
</dbReference>
<feature type="compositionally biased region" description="Low complexity" evidence="4">
    <location>
        <begin position="430"/>
        <end position="442"/>
    </location>
</feature>
<feature type="region of interest" description="Disordered" evidence="4">
    <location>
        <begin position="1"/>
        <end position="106"/>
    </location>
</feature>
<dbReference type="SUPFAM" id="SSF50978">
    <property type="entry name" value="WD40 repeat-like"/>
    <property type="match status" value="1"/>
</dbReference>
<evidence type="ECO:0000256" key="3">
    <source>
        <dbReference type="ARBA" id="ARBA00038344"/>
    </source>
</evidence>
<dbReference type="Proteomes" id="UP000092666">
    <property type="component" value="Unassembled WGS sequence"/>
</dbReference>
<feature type="compositionally biased region" description="Polar residues" evidence="4">
    <location>
        <begin position="13"/>
        <end position="26"/>
    </location>
</feature>
<organism evidence="5 6">
    <name type="scientific">Kwoniella heveanensis BCC8398</name>
    <dbReference type="NCBI Taxonomy" id="1296120"/>
    <lineage>
        <taxon>Eukaryota</taxon>
        <taxon>Fungi</taxon>
        <taxon>Dikarya</taxon>
        <taxon>Basidiomycota</taxon>
        <taxon>Agaricomycotina</taxon>
        <taxon>Tremellomycetes</taxon>
        <taxon>Tremellales</taxon>
        <taxon>Cryptococcaceae</taxon>
        <taxon>Kwoniella</taxon>
    </lineage>
</organism>
<evidence type="ECO:0000256" key="4">
    <source>
        <dbReference type="SAM" id="MobiDB-lite"/>
    </source>
</evidence>
<evidence type="ECO:0000256" key="2">
    <source>
        <dbReference type="ARBA" id="ARBA00022786"/>
    </source>
</evidence>
<feature type="compositionally biased region" description="Low complexity" evidence="4">
    <location>
        <begin position="36"/>
        <end position="49"/>
    </location>
</feature>
<feature type="compositionally biased region" description="Low complexity" evidence="4">
    <location>
        <begin position="86"/>
        <end position="97"/>
    </location>
</feature>
<dbReference type="GO" id="GO:0043161">
    <property type="term" value="P:proteasome-mediated ubiquitin-dependent protein catabolic process"/>
    <property type="evidence" value="ECO:0007669"/>
    <property type="project" value="TreeGrafter"/>
</dbReference>
<feature type="region of interest" description="Disordered" evidence="4">
    <location>
        <begin position="423"/>
        <end position="449"/>
    </location>
</feature>
<dbReference type="Pfam" id="PF00400">
    <property type="entry name" value="WD40"/>
    <property type="match status" value="3"/>
</dbReference>
<proteinExistence type="inferred from homology"/>
<dbReference type="EMBL" id="KV700141">
    <property type="protein sequence ID" value="OCF30834.1"/>
    <property type="molecule type" value="Genomic_DNA"/>
</dbReference>
<dbReference type="PANTHER" id="PTHR22852">
    <property type="entry name" value="LETHAL 2 DENTICLELESS PROTEIN RETINOIC ACID-REGULATED NUCLEAR MATRIX-ASSOCIATED PROTEIN"/>
    <property type="match status" value="1"/>
</dbReference>
<keyword evidence="6" id="KW-1185">Reference proteome</keyword>
<dbReference type="GO" id="GO:0030674">
    <property type="term" value="F:protein-macromolecule adaptor activity"/>
    <property type="evidence" value="ECO:0007669"/>
    <property type="project" value="TreeGrafter"/>
</dbReference>
<evidence type="ECO:0000313" key="5">
    <source>
        <dbReference type="EMBL" id="OCF30834.1"/>
    </source>
</evidence>
<protein>
    <submittedName>
        <fullName evidence="5">Uncharacterized protein</fullName>
    </submittedName>
</protein>
<reference evidence="6" key="2">
    <citation type="submission" date="2013-12" db="EMBL/GenBank/DDBJ databases">
        <title>Evolution of pathogenesis and genome organization in the Tremellales.</title>
        <authorList>
            <person name="Cuomo C."/>
            <person name="Litvintseva A."/>
            <person name="Heitman J."/>
            <person name="Chen Y."/>
            <person name="Sun S."/>
            <person name="Springer D."/>
            <person name="Dromer F."/>
            <person name="Young S."/>
            <person name="Zeng Q."/>
            <person name="Chapman S."/>
            <person name="Gujja S."/>
            <person name="Saif S."/>
            <person name="Birren B."/>
        </authorList>
    </citation>
    <scope>NUCLEOTIDE SEQUENCE [LARGE SCALE GENOMIC DNA]</scope>
    <source>
        <strain evidence="6">BCC8398</strain>
    </source>
</reference>
<dbReference type="PANTHER" id="PTHR22852:SF0">
    <property type="entry name" value="DENTICLELESS PROTEIN HOMOLOG"/>
    <property type="match status" value="1"/>
</dbReference>
<feature type="region of interest" description="Disordered" evidence="4">
    <location>
        <begin position="533"/>
        <end position="553"/>
    </location>
</feature>
<dbReference type="InterPro" id="IPR015943">
    <property type="entry name" value="WD40/YVTN_repeat-like_dom_sf"/>
</dbReference>
<name>A0A1B9GID8_9TREE</name>
<accession>A0A1B9GID8</accession>
<gene>
    <name evidence="5" type="ORF">I316_07557</name>
</gene>
<dbReference type="InterPro" id="IPR001680">
    <property type="entry name" value="WD40_rpt"/>
</dbReference>
<reference evidence="5 6" key="1">
    <citation type="submission" date="2013-07" db="EMBL/GenBank/DDBJ databases">
        <title>The Genome Sequence of Cryptococcus heveanensis BCC8398.</title>
        <authorList>
            <consortium name="The Broad Institute Genome Sequencing Platform"/>
            <person name="Cuomo C."/>
            <person name="Litvintseva A."/>
            <person name="Chen Y."/>
            <person name="Heitman J."/>
            <person name="Sun S."/>
            <person name="Springer D."/>
            <person name="Dromer F."/>
            <person name="Young S.K."/>
            <person name="Zeng Q."/>
            <person name="Gargeya S."/>
            <person name="Fitzgerald M."/>
            <person name="Abouelleil A."/>
            <person name="Alvarado L."/>
            <person name="Berlin A.M."/>
            <person name="Chapman S.B."/>
            <person name="Dewar J."/>
            <person name="Goldberg J."/>
            <person name="Griggs A."/>
            <person name="Gujja S."/>
            <person name="Hansen M."/>
            <person name="Howarth C."/>
            <person name="Imamovic A."/>
            <person name="Larimer J."/>
            <person name="McCowan C."/>
            <person name="Murphy C."/>
            <person name="Pearson M."/>
            <person name="Priest M."/>
            <person name="Roberts A."/>
            <person name="Saif S."/>
            <person name="Shea T."/>
            <person name="Sykes S."/>
            <person name="Wortman J."/>
            <person name="Nusbaum C."/>
            <person name="Birren B."/>
        </authorList>
    </citation>
    <scope>NUCLEOTIDE SEQUENCE [LARGE SCALE GENOMIC DNA]</scope>
    <source>
        <strain evidence="5 6">BCC8398</strain>
    </source>
</reference>
<dbReference type="Gene3D" id="2.130.10.10">
    <property type="entry name" value="YVTN repeat-like/Quinoprotein amine dehydrogenase"/>
    <property type="match status" value="2"/>
</dbReference>
<dbReference type="GO" id="GO:0005634">
    <property type="term" value="C:nucleus"/>
    <property type="evidence" value="ECO:0007669"/>
    <property type="project" value="TreeGrafter"/>
</dbReference>
<keyword evidence="2" id="KW-0833">Ubl conjugation pathway</keyword>
<comment type="pathway">
    <text evidence="1">Protein modification; protein ubiquitination.</text>
</comment>
<dbReference type="OrthoDB" id="2096344at2759"/>
<dbReference type="InterPro" id="IPR036322">
    <property type="entry name" value="WD40_repeat_dom_sf"/>
</dbReference>
<dbReference type="STRING" id="1296120.A0A1B9GID8"/>
<dbReference type="AlphaFoldDB" id="A0A1B9GID8"/>
<evidence type="ECO:0000256" key="1">
    <source>
        <dbReference type="ARBA" id="ARBA00004906"/>
    </source>
</evidence>
<dbReference type="InterPro" id="IPR051865">
    <property type="entry name" value="WD-repeat_CDT2_adapter"/>
</dbReference>
<evidence type="ECO:0000313" key="6">
    <source>
        <dbReference type="Proteomes" id="UP000092666"/>
    </source>
</evidence>
<comment type="similarity">
    <text evidence="3">Belongs to the WD repeat cdt2 family.</text>
</comment>